<evidence type="ECO:0000313" key="1">
    <source>
        <dbReference type="EMBL" id="REH28589.1"/>
    </source>
</evidence>
<name>A0A3E0GVF5_9PSEU</name>
<comment type="caution">
    <text evidence="1">The sequence shown here is derived from an EMBL/GenBank/DDBJ whole genome shotgun (WGS) entry which is preliminary data.</text>
</comment>
<dbReference type="Proteomes" id="UP000256269">
    <property type="component" value="Unassembled WGS sequence"/>
</dbReference>
<keyword evidence="2" id="KW-1185">Reference proteome</keyword>
<reference evidence="1 2" key="1">
    <citation type="submission" date="2018-08" db="EMBL/GenBank/DDBJ databases">
        <title>Genomic Encyclopedia of Archaeal and Bacterial Type Strains, Phase II (KMG-II): from individual species to whole genera.</title>
        <authorList>
            <person name="Goeker M."/>
        </authorList>
    </citation>
    <scope>NUCLEOTIDE SEQUENCE [LARGE SCALE GENOMIC DNA]</scope>
    <source>
        <strain evidence="1 2">DSM 45791</strain>
    </source>
</reference>
<accession>A0A3E0GVF5</accession>
<evidence type="ECO:0000313" key="2">
    <source>
        <dbReference type="Proteomes" id="UP000256269"/>
    </source>
</evidence>
<organism evidence="1 2">
    <name type="scientific">Kutzneria buriramensis</name>
    <dbReference type="NCBI Taxonomy" id="1045776"/>
    <lineage>
        <taxon>Bacteria</taxon>
        <taxon>Bacillati</taxon>
        <taxon>Actinomycetota</taxon>
        <taxon>Actinomycetes</taxon>
        <taxon>Pseudonocardiales</taxon>
        <taxon>Pseudonocardiaceae</taxon>
        <taxon>Kutzneria</taxon>
    </lineage>
</organism>
<gene>
    <name evidence="1" type="ORF">BCF44_12631</name>
</gene>
<dbReference type="AlphaFoldDB" id="A0A3E0GVF5"/>
<proteinExistence type="predicted"/>
<protein>
    <submittedName>
        <fullName evidence="1">Uncharacterized protein</fullName>
    </submittedName>
</protein>
<sequence length="84" mass="8908">MNRVELAAAEATDIPLLAVASAAEPTACTWNLVEAAIFAAGTYLNATAIQRVNGKHRVDTDTSSHWHGESTLTGLLELPPIVPR</sequence>
<dbReference type="EMBL" id="QUNO01000026">
    <property type="protein sequence ID" value="REH28589.1"/>
    <property type="molecule type" value="Genomic_DNA"/>
</dbReference>